<dbReference type="SUPFAM" id="SSF46689">
    <property type="entry name" value="Homeodomain-like"/>
    <property type="match status" value="1"/>
</dbReference>
<evidence type="ECO:0000313" key="7">
    <source>
        <dbReference type="Proteomes" id="UP001597453"/>
    </source>
</evidence>
<feature type="DNA-binding region" description="H-T-H motif" evidence="4">
    <location>
        <begin position="28"/>
        <end position="47"/>
    </location>
</feature>
<keyword evidence="3" id="KW-0804">Transcription</keyword>
<evidence type="ECO:0000256" key="4">
    <source>
        <dbReference type="PROSITE-ProRule" id="PRU00335"/>
    </source>
</evidence>
<name>A0ABW5RK27_9MICO</name>
<dbReference type="RefSeq" id="WP_066058016.1">
    <property type="nucleotide sequence ID" value="NZ_JBHUNF010000004.1"/>
</dbReference>
<dbReference type="PRINTS" id="PR00455">
    <property type="entry name" value="HTHTETR"/>
</dbReference>
<evidence type="ECO:0000256" key="3">
    <source>
        <dbReference type="ARBA" id="ARBA00023163"/>
    </source>
</evidence>
<evidence type="ECO:0000256" key="1">
    <source>
        <dbReference type="ARBA" id="ARBA00023015"/>
    </source>
</evidence>
<sequence length="190" mass="20446">MARPNRSRELIFSAAVELAANQGISATTMDAIAEQAGVAKGSLYYNFASKDELYSAVFANMREQLLEALAQARTATDDAHTPAARAIHAIVGAFFENPNAARLAIVELIRTDRAWADDARSLRTTLVAEFAEAIRATKPDLARDFDVDAAAVALLGAVLMSSLDSIAFRTDTSKATLIASIEHLARHWLA</sequence>
<evidence type="ECO:0000256" key="2">
    <source>
        <dbReference type="ARBA" id="ARBA00023125"/>
    </source>
</evidence>
<gene>
    <name evidence="6" type="ORF">ACFSUQ_08150</name>
</gene>
<evidence type="ECO:0000313" key="6">
    <source>
        <dbReference type="EMBL" id="MFD2675263.1"/>
    </source>
</evidence>
<dbReference type="InterPro" id="IPR050109">
    <property type="entry name" value="HTH-type_TetR-like_transc_reg"/>
</dbReference>
<dbReference type="Gene3D" id="1.10.357.10">
    <property type="entry name" value="Tetracycline Repressor, domain 2"/>
    <property type="match status" value="1"/>
</dbReference>
<accession>A0ABW5RK27</accession>
<organism evidence="6 7">
    <name type="scientific">Gulosibacter bifidus</name>
    <dbReference type="NCBI Taxonomy" id="272239"/>
    <lineage>
        <taxon>Bacteria</taxon>
        <taxon>Bacillati</taxon>
        <taxon>Actinomycetota</taxon>
        <taxon>Actinomycetes</taxon>
        <taxon>Micrococcales</taxon>
        <taxon>Microbacteriaceae</taxon>
        <taxon>Gulosibacter</taxon>
    </lineage>
</organism>
<dbReference type="InterPro" id="IPR001647">
    <property type="entry name" value="HTH_TetR"/>
</dbReference>
<feature type="domain" description="HTH tetR-type" evidence="5">
    <location>
        <begin position="5"/>
        <end position="65"/>
    </location>
</feature>
<protein>
    <submittedName>
        <fullName evidence="6">TetR/AcrR family transcriptional regulator</fullName>
    </submittedName>
</protein>
<keyword evidence="2 4" id="KW-0238">DNA-binding</keyword>
<proteinExistence type="predicted"/>
<reference evidence="7" key="1">
    <citation type="journal article" date="2019" name="Int. J. Syst. Evol. Microbiol.">
        <title>The Global Catalogue of Microorganisms (GCM) 10K type strain sequencing project: providing services to taxonomists for standard genome sequencing and annotation.</title>
        <authorList>
            <consortium name="The Broad Institute Genomics Platform"/>
            <consortium name="The Broad Institute Genome Sequencing Center for Infectious Disease"/>
            <person name="Wu L."/>
            <person name="Ma J."/>
        </authorList>
    </citation>
    <scope>NUCLEOTIDE SEQUENCE [LARGE SCALE GENOMIC DNA]</scope>
    <source>
        <strain evidence="7">TISTR 1511</strain>
    </source>
</reference>
<dbReference type="Proteomes" id="UP001597453">
    <property type="component" value="Unassembled WGS sequence"/>
</dbReference>
<dbReference type="PANTHER" id="PTHR30055">
    <property type="entry name" value="HTH-TYPE TRANSCRIPTIONAL REGULATOR RUTR"/>
    <property type="match status" value="1"/>
</dbReference>
<keyword evidence="7" id="KW-1185">Reference proteome</keyword>
<evidence type="ECO:0000259" key="5">
    <source>
        <dbReference type="PROSITE" id="PS50977"/>
    </source>
</evidence>
<dbReference type="Pfam" id="PF00440">
    <property type="entry name" value="TetR_N"/>
    <property type="match status" value="1"/>
</dbReference>
<dbReference type="InterPro" id="IPR009057">
    <property type="entry name" value="Homeodomain-like_sf"/>
</dbReference>
<keyword evidence="1" id="KW-0805">Transcription regulation</keyword>
<dbReference type="Gene3D" id="1.10.10.60">
    <property type="entry name" value="Homeodomain-like"/>
    <property type="match status" value="1"/>
</dbReference>
<dbReference type="PANTHER" id="PTHR30055:SF238">
    <property type="entry name" value="MYCOFACTOCIN BIOSYNTHESIS TRANSCRIPTIONAL REGULATOR MFTR-RELATED"/>
    <property type="match status" value="1"/>
</dbReference>
<comment type="caution">
    <text evidence="6">The sequence shown here is derived from an EMBL/GenBank/DDBJ whole genome shotgun (WGS) entry which is preliminary data.</text>
</comment>
<dbReference type="EMBL" id="JBHUNF010000004">
    <property type="protein sequence ID" value="MFD2675263.1"/>
    <property type="molecule type" value="Genomic_DNA"/>
</dbReference>
<dbReference type="PROSITE" id="PS50977">
    <property type="entry name" value="HTH_TETR_2"/>
    <property type="match status" value="1"/>
</dbReference>